<dbReference type="RefSeq" id="WP_091641196.1">
    <property type="nucleotide sequence ID" value="NZ_FOTV01000002.1"/>
</dbReference>
<keyword evidence="6 8" id="KW-1133">Transmembrane helix</keyword>
<feature type="transmembrane region" description="Helical" evidence="8">
    <location>
        <begin position="9"/>
        <end position="29"/>
    </location>
</feature>
<feature type="transmembrane region" description="Helical" evidence="8">
    <location>
        <begin position="288"/>
        <end position="313"/>
    </location>
</feature>
<feature type="transmembrane region" description="Helical" evidence="8">
    <location>
        <begin position="320"/>
        <end position="343"/>
    </location>
</feature>
<evidence type="ECO:0000256" key="3">
    <source>
        <dbReference type="ARBA" id="ARBA00022676"/>
    </source>
</evidence>
<evidence type="ECO:0000256" key="5">
    <source>
        <dbReference type="ARBA" id="ARBA00022692"/>
    </source>
</evidence>
<evidence type="ECO:0000259" key="9">
    <source>
        <dbReference type="Pfam" id="PF13231"/>
    </source>
</evidence>
<dbReference type="InterPro" id="IPR038731">
    <property type="entry name" value="RgtA/B/C-like"/>
</dbReference>
<evidence type="ECO:0000256" key="8">
    <source>
        <dbReference type="SAM" id="Phobius"/>
    </source>
</evidence>
<evidence type="ECO:0000313" key="10">
    <source>
        <dbReference type="EMBL" id="SFL45532.1"/>
    </source>
</evidence>
<feature type="transmembrane region" description="Helical" evidence="8">
    <location>
        <begin position="111"/>
        <end position="132"/>
    </location>
</feature>
<keyword evidence="11" id="KW-1185">Reference proteome</keyword>
<evidence type="ECO:0000256" key="4">
    <source>
        <dbReference type="ARBA" id="ARBA00022679"/>
    </source>
</evidence>
<comment type="subcellular location">
    <subcellularLocation>
        <location evidence="1">Cell membrane</location>
        <topology evidence="1">Multi-pass membrane protein</topology>
    </subcellularLocation>
</comment>
<dbReference type="InterPro" id="IPR050297">
    <property type="entry name" value="LipidA_mod_glycosyltrf_83"/>
</dbReference>
<evidence type="ECO:0000256" key="6">
    <source>
        <dbReference type="ARBA" id="ARBA00022989"/>
    </source>
</evidence>
<dbReference type="PANTHER" id="PTHR33908">
    <property type="entry name" value="MANNOSYLTRANSFERASE YKCB-RELATED"/>
    <property type="match status" value="1"/>
</dbReference>
<sequence length="537" mass="60383">MSIVTLKKVSITTIAIIAVLAIAGLARYWGLDFGLPFLYNTDEPNFVTRAFRILGTGDLNPHWFGHPGSFTIYSLSLVFGLYASIGLMLGHFPDLSAIEVITRTEPSEFYFVGRLLILFFGMLAVYLTYLMGKRGQNRTVGLISASIMAIAPLSVELSRLIRTDMQMTALILITVIYCFKIIEKPKISNYIIAGLFLGLSVATKYPAIFGCLPIIAAHFISQSNQGIPLTKNFAHLLTAATFSLIGAFLAAPYLFIDIQTALNDILGEARSTHLSSTSYGFTNSIFRYFYDVILSNVSLAGGFFALISVFVIVKKPRDNYFGIVVLSFFIPFLFFISSLNLWWERWAMPLIPFACYLAAHGVYISYKIFEHTRLKFFVATSLVIALILPLRETLLDANELAQGDTRTHAYRWSRQNISENSLILVESYSPQLPTESYRLIQPGFMDEDFQPASTKYYRALGVIGELEDTKDIVESDPDYIILSDQYDRRLAGGEPYAHSMPIYNYIFRNYDKVFEVKSIRGSLAGNVVRIYSKPKSE</sequence>
<proteinExistence type="predicted"/>
<protein>
    <submittedName>
        <fullName evidence="10">Dolichyl-phosphate-mannose-protein mannosyltransferase</fullName>
    </submittedName>
</protein>
<dbReference type="Pfam" id="PF13231">
    <property type="entry name" value="PMT_2"/>
    <property type="match status" value="1"/>
</dbReference>
<feature type="transmembrane region" description="Helical" evidence="8">
    <location>
        <begin position="233"/>
        <end position="256"/>
    </location>
</feature>
<reference evidence="10 11" key="1">
    <citation type="submission" date="2016-10" db="EMBL/GenBank/DDBJ databases">
        <authorList>
            <person name="Varghese N."/>
            <person name="Submissions S."/>
        </authorList>
    </citation>
    <scope>NUCLEOTIDE SEQUENCE [LARGE SCALE GENOMIC DNA]</scope>
    <source>
        <strain evidence="10 11">DSM 26291</strain>
    </source>
</reference>
<evidence type="ECO:0000313" key="11">
    <source>
        <dbReference type="Proteomes" id="UP000199211"/>
    </source>
</evidence>
<feature type="transmembrane region" description="Helical" evidence="8">
    <location>
        <begin position="373"/>
        <end position="390"/>
    </location>
</feature>
<dbReference type="EMBL" id="FOTV01000002">
    <property type="protein sequence ID" value="SFL45532.1"/>
    <property type="molecule type" value="Genomic_DNA"/>
</dbReference>
<feature type="domain" description="Glycosyltransferase RgtA/B/C/D-like" evidence="9">
    <location>
        <begin position="112"/>
        <end position="244"/>
    </location>
</feature>
<keyword evidence="3 10" id="KW-0328">Glycosyltransferase</keyword>
<dbReference type="PANTHER" id="PTHR33908:SF11">
    <property type="entry name" value="MEMBRANE PROTEIN"/>
    <property type="match status" value="1"/>
</dbReference>
<dbReference type="Proteomes" id="UP000199211">
    <property type="component" value="Unassembled WGS sequence"/>
</dbReference>
<name>A0ABY1FJ87_9GAMM</name>
<evidence type="ECO:0000256" key="1">
    <source>
        <dbReference type="ARBA" id="ARBA00004651"/>
    </source>
</evidence>
<keyword evidence="2" id="KW-1003">Cell membrane</keyword>
<dbReference type="GO" id="GO:0016757">
    <property type="term" value="F:glycosyltransferase activity"/>
    <property type="evidence" value="ECO:0007669"/>
    <property type="project" value="UniProtKB-KW"/>
</dbReference>
<organism evidence="10 11">
    <name type="scientific">Marinobacter salarius</name>
    <dbReference type="NCBI Taxonomy" id="1420917"/>
    <lineage>
        <taxon>Bacteria</taxon>
        <taxon>Pseudomonadati</taxon>
        <taxon>Pseudomonadota</taxon>
        <taxon>Gammaproteobacteria</taxon>
        <taxon>Pseudomonadales</taxon>
        <taxon>Marinobacteraceae</taxon>
        <taxon>Marinobacter</taxon>
    </lineage>
</organism>
<keyword evidence="5 8" id="KW-0812">Transmembrane</keyword>
<accession>A0ABY1FJ87</accession>
<gene>
    <name evidence="10" type="ORF">SAMN04487868_10245</name>
</gene>
<keyword evidence="4" id="KW-0808">Transferase</keyword>
<evidence type="ECO:0000256" key="2">
    <source>
        <dbReference type="ARBA" id="ARBA00022475"/>
    </source>
</evidence>
<evidence type="ECO:0000256" key="7">
    <source>
        <dbReference type="ARBA" id="ARBA00023136"/>
    </source>
</evidence>
<keyword evidence="7 8" id="KW-0472">Membrane</keyword>
<feature type="transmembrane region" description="Helical" evidence="8">
    <location>
        <begin position="70"/>
        <end position="90"/>
    </location>
</feature>
<comment type="caution">
    <text evidence="10">The sequence shown here is derived from an EMBL/GenBank/DDBJ whole genome shotgun (WGS) entry which is preliminary data.</text>
</comment>
<feature type="transmembrane region" description="Helical" evidence="8">
    <location>
        <begin position="188"/>
        <end position="221"/>
    </location>
</feature>
<feature type="transmembrane region" description="Helical" evidence="8">
    <location>
        <begin position="349"/>
        <end position="366"/>
    </location>
</feature>